<proteinExistence type="predicted"/>
<reference evidence="3" key="1">
    <citation type="submission" date="2018-04" db="EMBL/GenBank/DDBJ databases">
        <authorList>
            <person name="Liu S."/>
            <person name="Wang Z."/>
            <person name="Li J."/>
        </authorList>
    </citation>
    <scope>NUCLEOTIDE SEQUENCE [LARGE SCALE GENOMIC DNA]</scope>
    <source>
        <strain evidence="3">622</strain>
    </source>
</reference>
<gene>
    <name evidence="2" type="ORF">DF223_12210</name>
</gene>
<accession>A0A2U1TBU7</accession>
<protein>
    <submittedName>
        <fullName evidence="2">Class I SAM-dependent methyltransferase</fullName>
    </submittedName>
</protein>
<dbReference type="CDD" id="cd02440">
    <property type="entry name" value="AdoMet_MTases"/>
    <property type="match status" value="1"/>
</dbReference>
<feature type="domain" description="Methyltransferase type 11" evidence="1">
    <location>
        <begin position="26"/>
        <end position="120"/>
    </location>
</feature>
<keyword evidence="3" id="KW-1185">Reference proteome</keyword>
<dbReference type="PANTHER" id="PTHR45036:SF1">
    <property type="entry name" value="METHYLTRANSFERASE LIKE 7A"/>
    <property type="match status" value="1"/>
</dbReference>
<dbReference type="SUPFAM" id="SSF53335">
    <property type="entry name" value="S-adenosyl-L-methionine-dependent methyltransferases"/>
    <property type="match status" value="1"/>
</dbReference>
<dbReference type="InterPro" id="IPR029063">
    <property type="entry name" value="SAM-dependent_MTases_sf"/>
</dbReference>
<dbReference type="InterPro" id="IPR013216">
    <property type="entry name" value="Methyltransf_11"/>
</dbReference>
<comment type="caution">
    <text evidence="2">The sequence shown here is derived from an EMBL/GenBank/DDBJ whole genome shotgun (WGS) entry which is preliminary data.</text>
</comment>
<dbReference type="Gene3D" id="3.40.50.150">
    <property type="entry name" value="Vaccinia Virus protein VP39"/>
    <property type="match status" value="1"/>
</dbReference>
<dbReference type="PANTHER" id="PTHR45036">
    <property type="entry name" value="METHYLTRANSFERASE LIKE 7B"/>
    <property type="match status" value="1"/>
</dbReference>
<sequence>MTTAHDQDALDDQTRRLVGALHGRVLEIGAGNGENFDILASGIDWVGLEPNPKRLDELAYEADRNGHSTPPLNAKAENIPLPDASVDAVLGTLVLCSVTDTDRVLAEVERVLKPGGSFVFVEHVGAPPRTWRRVAQRIAAPFMKLAAGGCDPVRDTESRIRASRLAVTEMEHYDLPGTLGVSVPFIAGRAVKPVESVTPPGSAQPV</sequence>
<keyword evidence="2" id="KW-0808">Transferase</keyword>
<dbReference type="GO" id="GO:0008757">
    <property type="term" value="F:S-adenosylmethionine-dependent methyltransferase activity"/>
    <property type="evidence" value="ECO:0007669"/>
    <property type="project" value="InterPro"/>
</dbReference>
<dbReference type="RefSeq" id="WP_108963358.1">
    <property type="nucleotide sequence ID" value="NZ_QEFB01000013.1"/>
</dbReference>
<keyword evidence="2" id="KW-0489">Methyltransferase</keyword>
<evidence type="ECO:0000313" key="3">
    <source>
        <dbReference type="Proteomes" id="UP000244962"/>
    </source>
</evidence>
<dbReference type="GO" id="GO:0032259">
    <property type="term" value="P:methylation"/>
    <property type="evidence" value="ECO:0007669"/>
    <property type="project" value="UniProtKB-KW"/>
</dbReference>
<dbReference type="Proteomes" id="UP000244962">
    <property type="component" value="Unassembled WGS sequence"/>
</dbReference>
<evidence type="ECO:0000259" key="1">
    <source>
        <dbReference type="Pfam" id="PF08241"/>
    </source>
</evidence>
<dbReference type="EMBL" id="QEFB01000013">
    <property type="protein sequence ID" value="PWC06361.1"/>
    <property type="molecule type" value="Genomic_DNA"/>
</dbReference>
<name>A0A2U1TBU7_9MICO</name>
<dbReference type="AlphaFoldDB" id="A0A2U1TBU7"/>
<organism evidence="2 3">
    <name type="scientific">Mycetocola zhujimingii</name>
    <dbReference type="NCBI Taxonomy" id="2079792"/>
    <lineage>
        <taxon>Bacteria</taxon>
        <taxon>Bacillati</taxon>
        <taxon>Actinomycetota</taxon>
        <taxon>Actinomycetes</taxon>
        <taxon>Micrococcales</taxon>
        <taxon>Microbacteriaceae</taxon>
        <taxon>Mycetocola</taxon>
    </lineage>
</organism>
<dbReference type="InterPro" id="IPR052356">
    <property type="entry name" value="Thiol_S-MT"/>
</dbReference>
<evidence type="ECO:0000313" key="2">
    <source>
        <dbReference type="EMBL" id="PWC06361.1"/>
    </source>
</evidence>
<dbReference type="Pfam" id="PF08241">
    <property type="entry name" value="Methyltransf_11"/>
    <property type="match status" value="1"/>
</dbReference>